<evidence type="ECO:0000259" key="2">
    <source>
        <dbReference type="Pfam" id="PF07993"/>
    </source>
</evidence>
<feature type="domain" description="Thioester reductase (TE)" evidence="2">
    <location>
        <begin position="38"/>
        <end position="200"/>
    </location>
</feature>
<dbReference type="PANTHER" id="PTHR11011:SF60">
    <property type="entry name" value="FATTY ACYL-COA REDUCTASE-RELATED"/>
    <property type="match status" value="1"/>
</dbReference>
<dbReference type="Pfam" id="PF07993">
    <property type="entry name" value="NAD_binding_4"/>
    <property type="match status" value="1"/>
</dbReference>
<dbReference type="AlphaFoldDB" id="A0A7R9K8U6"/>
<dbReference type="SUPFAM" id="SSF51735">
    <property type="entry name" value="NAD(P)-binding Rossmann-fold domains"/>
    <property type="match status" value="1"/>
</dbReference>
<evidence type="ECO:0000256" key="1">
    <source>
        <dbReference type="RuleBase" id="RU363097"/>
    </source>
</evidence>
<gene>
    <name evidence="3" type="ORF">TGEB3V08_LOCUS9874</name>
</gene>
<sequence length="218" mass="24409">MVGETIHEVESGSKTKLNTCNSKGTDIQEFYKDCNVFVTGGTGFLGKLLIEKLLRSCPAINKIFVIIRPKKGKSPETRKDELIKCVVFDVLKATNPDFHQKLVMVLGDCSLPKIGLSPSDYEMLTQQVNIIFHLAATVRFDEKFNIAVPINIGGTKEIIDLCRTCVNLKSMVYVSTAYSNCPLKEIKECFYDPPLDAEKDINYLSTTDEAVLEVLKYK</sequence>
<dbReference type="GO" id="GO:0035336">
    <property type="term" value="P:long-chain fatty-acyl-CoA metabolic process"/>
    <property type="evidence" value="ECO:0007669"/>
    <property type="project" value="TreeGrafter"/>
</dbReference>
<keyword evidence="1" id="KW-0444">Lipid biosynthesis</keyword>
<protein>
    <recommendedName>
        <fullName evidence="1">Fatty acyl-CoA reductase</fullName>
        <ecNumber evidence="1">1.2.1.84</ecNumber>
    </recommendedName>
</protein>
<keyword evidence="1" id="KW-0443">Lipid metabolism</keyword>
<dbReference type="GO" id="GO:0005777">
    <property type="term" value="C:peroxisome"/>
    <property type="evidence" value="ECO:0007669"/>
    <property type="project" value="TreeGrafter"/>
</dbReference>
<keyword evidence="1" id="KW-0560">Oxidoreductase</keyword>
<dbReference type="InterPro" id="IPR013120">
    <property type="entry name" value="FAR_NAD-bd"/>
</dbReference>
<evidence type="ECO:0000313" key="3">
    <source>
        <dbReference type="EMBL" id="CAD7606467.1"/>
    </source>
</evidence>
<dbReference type="Gene3D" id="3.40.50.720">
    <property type="entry name" value="NAD(P)-binding Rossmann-like Domain"/>
    <property type="match status" value="1"/>
</dbReference>
<name>A0A7R9K8U6_TIMGE</name>
<dbReference type="PANTHER" id="PTHR11011">
    <property type="entry name" value="MALE STERILITY PROTEIN 2-RELATED"/>
    <property type="match status" value="1"/>
</dbReference>
<comment type="similarity">
    <text evidence="1">Belongs to the fatty acyl-CoA reductase family.</text>
</comment>
<comment type="catalytic activity">
    <reaction evidence="1">
        <text>a long-chain fatty acyl-CoA + 2 NADPH + 2 H(+) = a long-chain primary fatty alcohol + 2 NADP(+) + CoA</text>
        <dbReference type="Rhea" id="RHEA:52716"/>
        <dbReference type="ChEBI" id="CHEBI:15378"/>
        <dbReference type="ChEBI" id="CHEBI:57287"/>
        <dbReference type="ChEBI" id="CHEBI:57783"/>
        <dbReference type="ChEBI" id="CHEBI:58349"/>
        <dbReference type="ChEBI" id="CHEBI:77396"/>
        <dbReference type="ChEBI" id="CHEBI:83139"/>
        <dbReference type="EC" id="1.2.1.84"/>
    </reaction>
</comment>
<dbReference type="GO" id="GO:0102965">
    <property type="term" value="F:alcohol-forming long-chain fatty acyl-CoA reductase activity"/>
    <property type="evidence" value="ECO:0007669"/>
    <property type="project" value="UniProtKB-EC"/>
</dbReference>
<organism evidence="3">
    <name type="scientific">Timema genevievae</name>
    <name type="common">Walking stick</name>
    <dbReference type="NCBI Taxonomy" id="629358"/>
    <lineage>
        <taxon>Eukaryota</taxon>
        <taxon>Metazoa</taxon>
        <taxon>Ecdysozoa</taxon>
        <taxon>Arthropoda</taxon>
        <taxon>Hexapoda</taxon>
        <taxon>Insecta</taxon>
        <taxon>Pterygota</taxon>
        <taxon>Neoptera</taxon>
        <taxon>Polyneoptera</taxon>
        <taxon>Phasmatodea</taxon>
        <taxon>Timematodea</taxon>
        <taxon>Timematoidea</taxon>
        <taxon>Timematidae</taxon>
        <taxon>Timema</taxon>
    </lineage>
</organism>
<dbReference type="InterPro" id="IPR026055">
    <property type="entry name" value="FAR"/>
</dbReference>
<dbReference type="InterPro" id="IPR036291">
    <property type="entry name" value="NAD(P)-bd_dom_sf"/>
</dbReference>
<proteinExistence type="inferred from homology"/>
<comment type="function">
    <text evidence="1">Catalyzes the reduction of fatty acyl-CoA to fatty alcohols.</text>
</comment>
<accession>A0A7R9K8U6</accession>
<keyword evidence="1" id="KW-0521">NADP</keyword>
<dbReference type="EMBL" id="OE844943">
    <property type="protein sequence ID" value="CAD7606467.1"/>
    <property type="molecule type" value="Genomic_DNA"/>
</dbReference>
<dbReference type="EC" id="1.2.1.84" evidence="1"/>
<dbReference type="GO" id="GO:0080019">
    <property type="term" value="F:alcohol-forming very long-chain fatty acyl-CoA reductase activity"/>
    <property type="evidence" value="ECO:0007669"/>
    <property type="project" value="InterPro"/>
</dbReference>
<reference evidence="3" key="1">
    <citation type="submission" date="2020-11" db="EMBL/GenBank/DDBJ databases">
        <authorList>
            <person name="Tran Van P."/>
        </authorList>
    </citation>
    <scope>NUCLEOTIDE SEQUENCE</scope>
</reference>